<proteinExistence type="inferred from homology"/>
<dbReference type="PANTHER" id="PTHR28047:SF5">
    <property type="entry name" value="PROTEIN DCG1"/>
    <property type="match status" value="1"/>
</dbReference>
<organism evidence="2 3">
    <name type="scientific">Neoroseomonas marina</name>
    <dbReference type="NCBI Taxonomy" id="1232220"/>
    <lineage>
        <taxon>Bacteria</taxon>
        <taxon>Pseudomonadati</taxon>
        <taxon>Pseudomonadota</taxon>
        <taxon>Alphaproteobacteria</taxon>
        <taxon>Acetobacterales</taxon>
        <taxon>Acetobacteraceae</taxon>
        <taxon>Neoroseomonas</taxon>
    </lineage>
</organism>
<dbReference type="GO" id="GO:0047661">
    <property type="term" value="F:amino-acid racemase activity"/>
    <property type="evidence" value="ECO:0007669"/>
    <property type="project" value="InterPro"/>
</dbReference>
<name>A0A848ECJ1_9PROT</name>
<dbReference type="Gene3D" id="3.40.50.12500">
    <property type="match status" value="1"/>
</dbReference>
<dbReference type="InterPro" id="IPR015942">
    <property type="entry name" value="Asp/Glu/hydantoin_racemase"/>
</dbReference>
<dbReference type="Proteomes" id="UP000548582">
    <property type="component" value="Unassembled WGS sequence"/>
</dbReference>
<dbReference type="AlphaFoldDB" id="A0A848ECJ1"/>
<dbReference type="RefSeq" id="WP_170053272.1">
    <property type="nucleotide sequence ID" value="NZ_JABBKX010000002.1"/>
</dbReference>
<dbReference type="InterPro" id="IPR052186">
    <property type="entry name" value="Hydantoin_racemase-like"/>
</dbReference>
<dbReference type="PANTHER" id="PTHR28047">
    <property type="entry name" value="PROTEIN DCG1"/>
    <property type="match status" value="1"/>
</dbReference>
<gene>
    <name evidence="2" type="ORF">GWK16_07225</name>
</gene>
<dbReference type="EMBL" id="JABBKX010000002">
    <property type="protein sequence ID" value="NMJ41025.1"/>
    <property type="molecule type" value="Genomic_DNA"/>
</dbReference>
<reference evidence="2 3" key="1">
    <citation type="submission" date="2020-03" db="EMBL/GenBank/DDBJ databases">
        <authorList>
            <person name="Sun Q."/>
        </authorList>
    </citation>
    <scope>NUCLEOTIDE SEQUENCE [LARGE SCALE GENOMIC DNA]</scope>
    <source>
        <strain evidence="2 3">JC162</strain>
    </source>
</reference>
<evidence type="ECO:0000313" key="2">
    <source>
        <dbReference type="EMBL" id="NMJ41025.1"/>
    </source>
</evidence>
<comment type="caution">
    <text evidence="2">The sequence shown here is derived from an EMBL/GenBank/DDBJ whole genome shotgun (WGS) entry which is preliminary data.</text>
</comment>
<evidence type="ECO:0000256" key="1">
    <source>
        <dbReference type="ARBA" id="ARBA00038414"/>
    </source>
</evidence>
<dbReference type="Pfam" id="PF01177">
    <property type="entry name" value="Asp_Glu_race"/>
    <property type="match status" value="1"/>
</dbReference>
<accession>A0A848ECJ1</accession>
<keyword evidence="3" id="KW-1185">Reference proteome</keyword>
<dbReference type="InterPro" id="IPR053714">
    <property type="entry name" value="Iso_Racemase_Enz_sf"/>
</dbReference>
<evidence type="ECO:0000313" key="3">
    <source>
        <dbReference type="Proteomes" id="UP000548582"/>
    </source>
</evidence>
<comment type="similarity">
    <text evidence="1">Belongs to the HyuE racemase family.</text>
</comment>
<sequence length="248" mass="24696">MRLLLLNGNTDPAITDLVATRAAEALPRLGLPPAELVPATAPFGARYIATRAAVAIAGHAVLAALAEQIGPDNPRGFDAAIIACFGEPGIEAARELLPIPVHGMADASLAAAFAIAPRIALLTGGAAWIPMLEEFALIRGHGPDRVLVRGVAPTGDMIARDPEGAVALLAGAATQAAADGAGAVVLGGAGLAGLAQRVAPLVRVPVLDSLDCALVAALGTPPAVPQRVPQAPQQGLSPALARLMAGPA</sequence>
<protein>
    <submittedName>
        <fullName evidence="2">Asp/Glu racemase</fullName>
    </submittedName>
</protein>